<reference evidence="2" key="1">
    <citation type="submission" date="2020-05" db="EMBL/GenBank/DDBJ databases">
        <title>High-Quality Genomes of Partial-Nitritation/Anammox System by Hierarchical Clustering Based Hybrid Assembly.</title>
        <authorList>
            <person name="Liu L."/>
            <person name="Wang Y."/>
            <person name="Che Y."/>
            <person name="Chen Y."/>
            <person name="Xia Y."/>
            <person name="Luo R."/>
            <person name="Cheng S.H."/>
            <person name="Zheng C."/>
            <person name="Zhang T."/>
        </authorList>
    </citation>
    <scope>NUCLEOTIDE SEQUENCE</scope>
    <source>
        <strain evidence="2">H1_PAT1</strain>
    </source>
</reference>
<feature type="compositionally biased region" description="Polar residues" evidence="1">
    <location>
        <begin position="1"/>
        <end position="18"/>
    </location>
</feature>
<evidence type="ECO:0000256" key="1">
    <source>
        <dbReference type="SAM" id="MobiDB-lite"/>
    </source>
</evidence>
<name>A0A928TRT2_UNCKA</name>
<evidence type="ECO:0000313" key="2">
    <source>
        <dbReference type="EMBL" id="MBE7525936.1"/>
    </source>
</evidence>
<feature type="region of interest" description="Disordered" evidence="1">
    <location>
        <begin position="1"/>
        <end position="46"/>
    </location>
</feature>
<organism evidence="2 3">
    <name type="scientific">candidate division WWE3 bacterium</name>
    <dbReference type="NCBI Taxonomy" id="2053526"/>
    <lineage>
        <taxon>Bacteria</taxon>
        <taxon>Katanobacteria</taxon>
    </lineage>
</organism>
<proteinExistence type="predicted"/>
<dbReference type="AlphaFoldDB" id="A0A928TRT2"/>
<accession>A0A928TRT2</accession>
<protein>
    <submittedName>
        <fullName evidence="2">Uncharacterized protein</fullName>
    </submittedName>
</protein>
<dbReference type="Proteomes" id="UP000710385">
    <property type="component" value="Unassembled WGS sequence"/>
</dbReference>
<evidence type="ECO:0000313" key="3">
    <source>
        <dbReference type="Proteomes" id="UP000710385"/>
    </source>
</evidence>
<feature type="compositionally biased region" description="Basic and acidic residues" evidence="1">
    <location>
        <begin position="30"/>
        <end position="39"/>
    </location>
</feature>
<gene>
    <name evidence="2" type="ORF">HS096_06575</name>
</gene>
<comment type="caution">
    <text evidence="2">The sequence shown here is derived from an EMBL/GenBank/DDBJ whole genome shotgun (WGS) entry which is preliminary data.</text>
</comment>
<dbReference type="EMBL" id="JABTTY010000003">
    <property type="protein sequence ID" value="MBE7525936.1"/>
    <property type="molecule type" value="Genomic_DNA"/>
</dbReference>
<sequence length="62" mass="6829">MKFIGQVSNSRNQQSASKASADGVLQQQNRNRDTPEFADNRPGTAAQKQLIETIKNSPQAKK</sequence>